<dbReference type="InParanoid" id="A0A084QV80"/>
<dbReference type="Proteomes" id="UP000028524">
    <property type="component" value="Unassembled WGS sequence"/>
</dbReference>
<reference evidence="1 2" key="1">
    <citation type="journal article" date="2014" name="BMC Genomics">
        <title>Comparative genome sequencing reveals chemotype-specific gene clusters in the toxigenic black mold Stachybotrys.</title>
        <authorList>
            <person name="Semeiks J."/>
            <person name="Borek D."/>
            <person name="Otwinowski Z."/>
            <person name="Grishin N.V."/>
        </authorList>
    </citation>
    <scope>NUCLEOTIDE SEQUENCE [LARGE SCALE GENOMIC DNA]</scope>
    <source>
        <strain evidence="1 2">IBT 40285</strain>
    </source>
</reference>
<sequence length="237" mass="27111">MAEIYDYLPLKHNHEVLWAEKRYTRILELSSAMRDRIPPATVPGPDKEGLTPLMIEAPLSSVGIFEAIPGPSEPFKIYTARHGLLARDREVSFTCVPRDTIQTICSAFMGRFWLVQLAYISIPWYSVSNEPRNLIHLWALVLHSKPRPGSLHTYETRLAKLLQELDLVGCDFQRSLLRPGTTPLPEYPWDWFAGIPGKTAALAYFAIKNDEYNDNDKAFENDTDTRAEELENYTRTV</sequence>
<dbReference type="AlphaFoldDB" id="A0A084QV80"/>
<dbReference type="EMBL" id="KL660084">
    <property type="protein sequence ID" value="KFA67865.1"/>
    <property type="molecule type" value="Genomic_DNA"/>
</dbReference>
<name>A0A084QV80_STAC4</name>
<evidence type="ECO:0000313" key="1">
    <source>
        <dbReference type="EMBL" id="KFA67865.1"/>
    </source>
</evidence>
<protein>
    <submittedName>
        <fullName evidence="1">Uncharacterized protein</fullName>
    </submittedName>
</protein>
<evidence type="ECO:0000313" key="2">
    <source>
        <dbReference type="Proteomes" id="UP000028524"/>
    </source>
</evidence>
<dbReference type="OrthoDB" id="5141760at2759"/>
<proteinExistence type="predicted"/>
<accession>A0A084QV80</accession>
<gene>
    <name evidence="1" type="ORF">S40285_10669</name>
</gene>
<organism evidence="1 2">
    <name type="scientific">Stachybotrys chlorohalonatus (strain IBT 40285)</name>
    <dbReference type="NCBI Taxonomy" id="1283841"/>
    <lineage>
        <taxon>Eukaryota</taxon>
        <taxon>Fungi</taxon>
        <taxon>Dikarya</taxon>
        <taxon>Ascomycota</taxon>
        <taxon>Pezizomycotina</taxon>
        <taxon>Sordariomycetes</taxon>
        <taxon>Hypocreomycetidae</taxon>
        <taxon>Hypocreales</taxon>
        <taxon>Stachybotryaceae</taxon>
        <taxon>Stachybotrys</taxon>
    </lineage>
</organism>
<keyword evidence="2" id="KW-1185">Reference proteome</keyword>
<dbReference type="HOGENOM" id="CLU_1171275_0_0_1"/>